<organism evidence="2 3">
    <name type="scientific">Ophiophagus hannah</name>
    <name type="common">King cobra</name>
    <name type="synonym">Naja hannah</name>
    <dbReference type="NCBI Taxonomy" id="8665"/>
    <lineage>
        <taxon>Eukaryota</taxon>
        <taxon>Metazoa</taxon>
        <taxon>Chordata</taxon>
        <taxon>Craniata</taxon>
        <taxon>Vertebrata</taxon>
        <taxon>Euteleostomi</taxon>
        <taxon>Lepidosauria</taxon>
        <taxon>Squamata</taxon>
        <taxon>Bifurcata</taxon>
        <taxon>Unidentata</taxon>
        <taxon>Episquamata</taxon>
        <taxon>Toxicofera</taxon>
        <taxon>Serpentes</taxon>
        <taxon>Colubroidea</taxon>
        <taxon>Elapidae</taxon>
        <taxon>Elapinae</taxon>
        <taxon>Ophiophagus</taxon>
    </lineage>
</organism>
<feature type="compositionally biased region" description="Basic and acidic residues" evidence="1">
    <location>
        <begin position="130"/>
        <end position="149"/>
    </location>
</feature>
<dbReference type="Proteomes" id="UP000018936">
    <property type="component" value="Unassembled WGS sequence"/>
</dbReference>
<name>V8PEB2_OPHHA</name>
<feature type="region of interest" description="Disordered" evidence="1">
    <location>
        <begin position="106"/>
        <end position="149"/>
    </location>
</feature>
<evidence type="ECO:0000313" key="2">
    <source>
        <dbReference type="EMBL" id="ETE72685.1"/>
    </source>
</evidence>
<sequence>MGLQLRLLYGEGSKPVTTGPLTPITNICFKLLLRNYGSLLSGTDCPHPTILVSKTDSPELIVEPCQGGDGLLFCAPSLPDTQIPPLPPACSGCKASNCWERRELWQKERKSPQEEEEEEKEGTCTDLGAPEEREERRGEEKRGRREEEG</sequence>
<keyword evidence="3" id="KW-1185">Reference proteome</keyword>
<dbReference type="EMBL" id="AZIM01000190">
    <property type="protein sequence ID" value="ETE72685.1"/>
    <property type="molecule type" value="Genomic_DNA"/>
</dbReference>
<gene>
    <name evidence="2" type="ORF">L345_01480</name>
</gene>
<accession>V8PEB2</accession>
<evidence type="ECO:0000256" key="1">
    <source>
        <dbReference type="SAM" id="MobiDB-lite"/>
    </source>
</evidence>
<evidence type="ECO:0000313" key="3">
    <source>
        <dbReference type="Proteomes" id="UP000018936"/>
    </source>
</evidence>
<proteinExistence type="predicted"/>
<dbReference type="AlphaFoldDB" id="V8PEB2"/>
<protein>
    <submittedName>
        <fullName evidence="2">Uncharacterized protein</fullName>
    </submittedName>
</protein>
<reference evidence="2 3" key="1">
    <citation type="journal article" date="2013" name="Proc. Natl. Acad. Sci. U.S.A.">
        <title>The king cobra genome reveals dynamic gene evolution and adaptation in the snake venom system.</title>
        <authorList>
            <person name="Vonk F.J."/>
            <person name="Casewell N.R."/>
            <person name="Henkel C.V."/>
            <person name="Heimberg A.M."/>
            <person name="Jansen H.J."/>
            <person name="McCleary R.J."/>
            <person name="Kerkkamp H.M."/>
            <person name="Vos R.A."/>
            <person name="Guerreiro I."/>
            <person name="Calvete J.J."/>
            <person name="Wuster W."/>
            <person name="Woods A.E."/>
            <person name="Logan J.M."/>
            <person name="Harrison R.A."/>
            <person name="Castoe T.A."/>
            <person name="de Koning A.P."/>
            <person name="Pollock D.D."/>
            <person name="Yandell M."/>
            <person name="Calderon D."/>
            <person name="Renjifo C."/>
            <person name="Currier R.B."/>
            <person name="Salgado D."/>
            <person name="Pla D."/>
            <person name="Sanz L."/>
            <person name="Hyder A.S."/>
            <person name="Ribeiro J.M."/>
            <person name="Arntzen J.W."/>
            <person name="van den Thillart G.E."/>
            <person name="Boetzer M."/>
            <person name="Pirovano W."/>
            <person name="Dirks R.P."/>
            <person name="Spaink H.P."/>
            <person name="Duboule D."/>
            <person name="McGlinn E."/>
            <person name="Kini R.M."/>
            <person name="Richardson M.K."/>
        </authorList>
    </citation>
    <scope>NUCLEOTIDE SEQUENCE</scope>
    <source>
        <tissue evidence="2">Blood</tissue>
    </source>
</reference>
<feature type="non-terminal residue" evidence="2">
    <location>
        <position position="1"/>
    </location>
</feature>
<comment type="caution">
    <text evidence="2">The sequence shown here is derived from an EMBL/GenBank/DDBJ whole genome shotgun (WGS) entry which is preliminary data.</text>
</comment>